<keyword evidence="12" id="KW-1185">Reference proteome</keyword>
<evidence type="ECO:0000256" key="2">
    <source>
        <dbReference type="ARBA" id="ARBA00022519"/>
    </source>
</evidence>
<dbReference type="PANTHER" id="PTHR32089:SF112">
    <property type="entry name" value="LYSOZYME-LIKE PROTEIN-RELATED"/>
    <property type="match status" value="1"/>
</dbReference>
<reference evidence="12" key="1">
    <citation type="journal article" date="2019" name="Int. J. Syst. Evol. Microbiol.">
        <title>The Global Catalogue of Microorganisms (GCM) 10K type strain sequencing project: providing services to taxonomists for standard genome sequencing and annotation.</title>
        <authorList>
            <consortium name="The Broad Institute Genomics Platform"/>
            <consortium name="The Broad Institute Genome Sequencing Center for Infectious Disease"/>
            <person name="Wu L."/>
            <person name="Ma J."/>
        </authorList>
    </citation>
    <scope>NUCLEOTIDE SEQUENCE [LARGE SCALE GENOMIC DNA]</scope>
    <source>
        <strain evidence="12">CGMCC 4.7192</strain>
    </source>
</reference>
<evidence type="ECO:0000259" key="9">
    <source>
        <dbReference type="PROSITE" id="PS50192"/>
    </source>
</evidence>
<name>A0ABW5BJQ2_9PROT</name>
<evidence type="ECO:0000313" key="11">
    <source>
        <dbReference type="EMBL" id="MFD2206352.1"/>
    </source>
</evidence>
<dbReference type="Gene3D" id="1.10.287.950">
    <property type="entry name" value="Methyl-accepting chemotaxis protein"/>
    <property type="match status" value="1"/>
</dbReference>
<gene>
    <name evidence="11" type="ORF">ACFSKO_12035</name>
</gene>
<feature type="coiled-coil region" evidence="6">
    <location>
        <begin position="94"/>
        <end position="154"/>
    </location>
</feature>
<dbReference type="SUPFAM" id="SSF58104">
    <property type="entry name" value="Methyl-accepting chemotaxis protein (MCP) signaling domain"/>
    <property type="match status" value="1"/>
</dbReference>
<dbReference type="RefSeq" id="WP_380251847.1">
    <property type="nucleotide sequence ID" value="NZ_JBHUII010000004.1"/>
</dbReference>
<dbReference type="Pfam" id="PF00672">
    <property type="entry name" value="HAMP"/>
    <property type="match status" value="1"/>
</dbReference>
<dbReference type="InterPro" id="IPR003660">
    <property type="entry name" value="HAMP_dom"/>
</dbReference>
<keyword evidence="7" id="KW-0812">Transmembrane</keyword>
<keyword evidence="6" id="KW-0175">Coiled coil</keyword>
<accession>A0ABW5BJQ2</accession>
<comment type="caution">
    <text evidence="11">The sequence shown here is derived from an EMBL/GenBank/DDBJ whole genome shotgun (WGS) entry which is preliminary data.</text>
</comment>
<evidence type="ECO:0000256" key="5">
    <source>
        <dbReference type="PROSITE-ProRule" id="PRU00284"/>
    </source>
</evidence>
<keyword evidence="7" id="KW-1133">Transmembrane helix</keyword>
<dbReference type="InterPro" id="IPR000727">
    <property type="entry name" value="T_SNARE_dom"/>
</dbReference>
<comment type="subcellular location">
    <subcellularLocation>
        <location evidence="1">Cell inner membrane</location>
        <topology evidence="1">Multi-pass membrane protein</topology>
    </subcellularLocation>
</comment>
<dbReference type="Proteomes" id="UP001597294">
    <property type="component" value="Unassembled WGS sequence"/>
</dbReference>
<proteinExistence type="inferred from homology"/>
<dbReference type="EMBL" id="JBHUII010000004">
    <property type="protein sequence ID" value="MFD2206352.1"/>
    <property type="molecule type" value="Genomic_DNA"/>
</dbReference>
<dbReference type="PROSITE" id="PS50192">
    <property type="entry name" value="T_SNARE"/>
    <property type="match status" value="1"/>
</dbReference>
<dbReference type="SMART" id="SM00304">
    <property type="entry name" value="HAMP"/>
    <property type="match status" value="1"/>
</dbReference>
<evidence type="ECO:0000256" key="7">
    <source>
        <dbReference type="SAM" id="Phobius"/>
    </source>
</evidence>
<keyword evidence="7" id="KW-0472">Membrane</keyword>
<comment type="similarity">
    <text evidence="4">Belongs to the methyl-accepting chemotaxis (MCP) protein family.</text>
</comment>
<sequence>MRISFIAGLAVLSLLILGGTFFSGDKLVGEAFHDQSENEKLATLTKNIEIGTLQMRRREKDFLLRNDLKYAALYLAEKQHVSTALGELSGLEMAKNLHGEIERLQSNLEVHASQFQKVFDLTKVMGLDEESGLKGDLRNAVHQIEEQLKSANLEVLTIKMLMMRRHEKDFMLRGQEKYVTRINARQTEFLQTLDTSNLSASQKKQITELLEAYVTKFTLWSQAFMQTQSEVKILSSIFKQMEPDFITLFDTAGIGLEKAKTDLNTVRDQTKFITIIVVSILLLSSILLSTLITRSITVPLGKIITAMRRLAKGDQSIEIIGLERKDEMGEMSRAVQVFKENSIEIVKSRAENAAQRKEQADALKNELLSIADDLDREIKDAVQGANLKSSTMKEASLDMSNVVQQLSGRTSSVAQSTFKASERVQAVASAAEELSSSIGEITRQVEQSNSITLKAVGEAKSTDKTISDLALAADKIGNVVSLIQDIAEQTNLLALNATIEAARAGDAGKGFAVVASEVKSLATQTAKATEEISGQVTAIRTETEEAVTAIRSIAGTITEVNDIAQTIADSVEQQDLATKEISQNVQETATNTTEASSEVEHLANETKQVSKISDQVVTNANETSEYIVELEQRMAEVLAKLRQSAVGDQAETTKHHGPWEASLIIGTNKLNVELIDLSDIGAKISPLAYLPESAHSIEITGLELEISFKIMEGTPSSGLLIEFSHTNSSKEELHNFLEKQLATNQSQRAVA</sequence>
<dbReference type="PROSITE" id="PS50111">
    <property type="entry name" value="CHEMOTAXIS_TRANSDUC_2"/>
    <property type="match status" value="1"/>
</dbReference>
<evidence type="ECO:0000259" key="10">
    <source>
        <dbReference type="PROSITE" id="PS50885"/>
    </source>
</evidence>
<dbReference type="InterPro" id="IPR004089">
    <property type="entry name" value="MCPsignal_dom"/>
</dbReference>
<keyword evidence="3 5" id="KW-0807">Transducer</keyword>
<feature type="domain" description="Methyl-accepting transducer" evidence="8">
    <location>
        <begin position="388"/>
        <end position="610"/>
    </location>
</feature>
<dbReference type="PROSITE" id="PS50885">
    <property type="entry name" value="HAMP"/>
    <property type="match status" value="1"/>
</dbReference>
<evidence type="ECO:0000256" key="1">
    <source>
        <dbReference type="ARBA" id="ARBA00004429"/>
    </source>
</evidence>
<feature type="domain" description="T-SNARE coiled-coil homology" evidence="9">
    <location>
        <begin position="540"/>
        <end position="602"/>
    </location>
</feature>
<dbReference type="Pfam" id="PF00015">
    <property type="entry name" value="MCPsignal"/>
    <property type="match status" value="1"/>
</dbReference>
<evidence type="ECO:0000259" key="8">
    <source>
        <dbReference type="PROSITE" id="PS50111"/>
    </source>
</evidence>
<keyword evidence="2" id="KW-0997">Cell inner membrane</keyword>
<feature type="domain" description="HAMP" evidence="10">
    <location>
        <begin position="294"/>
        <end position="347"/>
    </location>
</feature>
<evidence type="ECO:0000256" key="4">
    <source>
        <dbReference type="ARBA" id="ARBA00029447"/>
    </source>
</evidence>
<keyword evidence="2" id="KW-1003">Cell membrane</keyword>
<dbReference type="SMART" id="SM01358">
    <property type="entry name" value="HBM"/>
    <property type="match status" value="1"/>
</dbReference>
<dbReference type="PANTHER" id="PTHR32089">
    <property type="entry name" value="METHYL-ACCEPTING CHEMOTAXIS PROTEIN MCPB"/>
    <property type="match status" value="1"/>
</dbReference>
<dbReference type="Gene3D" id="6.10.340.10">
    <property type="match status" value="1"/>
</dbReference>
<evidence type="ECO:0000313" key="12">
    <source>
        <dbReference type="Proteomes" id="UP001597294"/>
    </source>
</evidence>
<evidence type="ECO:0000256" key="3">
    <source>
        <dbReference type="ARBA" id="ARBA00023224"/>
    </source>
</evidence>
<dbReference type="InterPro" id="IPR032255">
    <property type="entry name" value="HBM"/>
</dbReference>
<evidence type="ECO:0000256" key="6">
    <source>
        <dbReference type="SAM" id="Coils"/>
    </source>
</evidence>
<feature type="transmembrane region" description="Helical" evidence="7">
    <location>
        <begin position="272"/>
        <end position="292"/>
    </location>
</feature>
<dbReference type="SMART" id="SM00283">
    <property type="entry name" value="MA"/>
    <property type="match status" value="1"/>
</dbReference>
<dbReference type="CDD" id="cd06225">
    <property type="entry name" value="HAMP"/>
    <property type="match status" value="1"/>
</dbReference>
<organism evidence="11 12">
    <name type="scientific">Kiloniella antarctica</name>
    <dbReference type="NCBI Taxonomy" id="1550907"/>
    <lineage>
        <taxon>Bacteria</taxon>
        <taxon>Pseudomonadati</taxon>
        <taxon>Pseudomonadota</taxon>
        <taxon>Alphaproteobacteria</taxon>
        <taxon>Rhodospirillales</taxon>
        <taxon>Kiloniellaceae</taxon>
        <taxon>Kiloniella</taxon>
    </lineage>
</organism>
<protein>
    <submittedName>
        <fullName evidence="11">Methyl-accepting chemotaxis protein</fullName>
    </submittedName>
</protein>